<evidence type="ECO:0000313" key="5">
    <source>
        <dbReference type="EMBL" id="KPU45670.1"/>
    </source>
</evidence>
<dbReference type="Gene3D" id="2.40.50.100">
    <property type="match status" value="1"/>
</dbReference>
<dbReference type="PROSITE" id="PS51257">
    <property type="entry name" value="PROKAR_LIPOPROTEIN"/>
    <property type="match status" value="1"/>
</dbReference>
<dbReference type="STRING" id="36849.OXPF_09030"/>
<dbReference type="Proteomes" id="UP000050326">
    <property type="component" value="Unassembled WGS sequence"/>
</dbReference>
<evidence type="ECO:0000256" key="2">
    <source>
        <dbReference type="ARBA" id="ARBA00023054"/>
    </source>
</evidence>
<proteinExistence type="predicted"/>
<dbReference type="InterPro" id="IPR050465">
    <property type="entry name" value="UPF0194_transport"/>
</dbReference>
<comment type="subcellular location">
    <subcellularLocation>
        <location evidence="1">Cell envelope</location>
    </subcellularLocation>
</comment>
<feature type="chain" id="PRO_5006153268" evidence="4">
    <location>
        <begin position="21"/>
        <end position="338"/>
    </location>
</feature>
<dbReference type="OrthoDB" id="1792698at2"/>
<dbReference type="EMBL" id="LKET01000021">
    <property type="protein sequence ID" value="KPU45670.1"/>
    <property type="molecule type" value="Genomic_DNA"/>
</dbReference>
<keyword evidence="4" id="KW-0732">Signal</keyword>
<name>A0A0P8WAM5_9CLOT</name>
<keyword evidence="2 3" id="KW-0175">Coiled coil</keyword>
<dbReference type="PANTHER" id="PTHR32347">
    <property type="entry name" value="EFFLUX SYSTEM COMPONENT YKNX-RELATED"/>
    <property type="match status" value="1"/>
</dbReference>
<gene>
    <name evidence="5" type="primary">aaeA</name>
    <name evidence="5" type="ORF">OXPF_09030</name>
</gene>
<comment type="caution">
    <text evidence="5">The sequence shown here is derived from an EMBL/GenBank/DDBJ whole genome shotgun (WGS) entry which is preliminary data.</text>
</comment>
<feature type="signal peptide" evidence="4">
    <location>
        <begin position="1"/>
        <end position="20"/>
    </location>
</feature>
<dbReference type="RefSeq" id="WP_054874006.1">
    <property type="nucleotide sequence ID" value="NZ_LKET01000021.1"/>
</dbReference>
<evidence type="ECO:0000256" key="1">
    <source>
        <dbReference type="ARBA" id="ARBA00004196"/>
    </source>
</evidence>
<sequence>MKKMILIILAITAALMSSCAEETKQTNAPAEDIKKENAFVDASGTVKSKNIKNIIIDFPSSVEKVNVEEGQRVKKEDVLITLDFTDYNFQVIQIEQELKVSQMELQSLQDKVNKMGGDNPDIQKLQNDLKYAEELYASAQEEFDAQQKLYNSGYIPKQQLDEQKKGLDSKRKNMEDIKYAMDKIQHNKQEEAEKVKIQKEKLASLEYNLKSLREKLNRNYIIQNNIISELQNGLVYEIGYKSGDIISTDKKLLSIMDLDGLFIDVNIAEEFIKDVKPGAKVIIHPVADSSKVYNGEVYKIADMATRENGQTFVRAEITIENNDGFLLPNFNVDVEIKR</sequence>
<evidence type="ECO:0000256" key="3">
    <source>
        <dbReference type="SAM" id="Coils"/>
    </source>
</evidence>
<dbReference type="Gene3D" id="2.40.30.170">
    <property type="match status" value="1"/>
</dbReference>
<accession>A0A0P8WAM5</accession>
<organism evidence="5 6">
    <name type="scientific">Oxobacter pfennigii</name>
    <dbReference type="NCBI Taxonomy" id="36849"/>
    <lineage>
        <taxon>Bacteria</taxon>
        <taxon>Bacillati</taxon>
        <taxon>Bacillota</taxon>
        <taxon>Clostridia</taxon>
        <taxon>Eubacteriales</taxon>
        <taxon>Clostridiaceae</taxon>
        <taxon>Oxobacter</taxon>
    </lineage>
</organism>
<dbReference type="GO" id="GO:0030313">
    <property type="term" value="C:cell envelope"/>
    <property type="evidence" value="ECO:0007669"/>
    <property type="project" value="UniProtKB-SubCell"/>
</dbReference>
<keyword evidence="6" id="KW-1185">Reference proteome</keyword>
<dbReference type="AlphaFoldDB" id="A0A0P8WAM5"/>
<feature type="coiled-coil region" evidence="3">
    <location>
        <begin position="91"/>
        <end position="215"/>
    </location>
</feature>
<evidence type="ECO:0000313" key="6">
    <source>
        <dbReference type="Proteomes" id="UP000050326"/>
    </source>
</evidence>
<evidence type="ECO:0000256" key="4">
    <source>
        <dbReference type="SAM" id="SignalP"/>
    </source>
</evidence>
<reference evidence="5 6" key="1">
    <citation type="submission" date="2015-09" db="EMBL/GenBank/DDBJ databases">
        <title>Genome sequence of Oxobacter pfennigii DSM 3222.</title>
        <authorList>
            <person name="Poehlein A."/>
            <person name="Bengelsdorf F.R."/>
            <person name="Schiel-Bengelsdorf B."/>
            <person name="Duerre P."/>
            <person name="Daniel R."/>
        </authorList>
    </citation>
    <scope>NUCLEOTIDE SEQUENCE [LARGE SCALE GENOMIC DNA]</scope>
    <source>
        <strain evidence="5 6">DSM 3222</strain>
    </source>
</reference>
<dbReference type="PANTHER" id="PTHR32347:SF14">
    <property type="entry name" value="EFFLUX SYSTEM COMPONENT YKNX-RELATED"/>
    <property type="match status" value="1"/>
</dbReference>
<protein>
    <submittedName>
        <fullName evidence="5">p-hydroxybenzoic acid efflux pump subunit AaeA</fullName>
    </submittedName>
</protein>